<evidence type="ECO:0000313" key="3">
    <source>
        <dbReference type="Proteomes" id="UP000266841"/>
    </source>
</evidence>
<reference evidence="2 3" key="1">
    <citation type="journal article" date="2012" name="Genome Biol.">
        <title>Genome and low-iron response of an oceanic diatom adapted to chronic iron limitation.</title>
        <authorList>
            <person name="Lommer M."/>
            <person name="Specht M."/>
            <person name="Roy A.S."/>
            <person name="Kraemer L."/>
            <person name="Andreson R."/>
            <person name="Gutowska M.A."/>
            <person name="Wolf J."/>
            <person name="Bergner S.V."/>
            <person name="Schilhabel M.B."/>
            <person name="Klostermeier U.C."/>
            <person name="Beiko R.G."/>
            <person name="Rosenstiel P."/>
            <person name="Hippler M."/>
            <person name="Laroche J."/>
        </authorList>
    </citation>
    <scope>NUCLEOTIDE SEQUENCE [LARGE SCALE GENOMIC DNA]</scope>
    <source>
        <strain evidence="2 3">CCMP1005</strain>
    </source>
</reference>
<comment type="caution">
    <text evidence="2">The sequence shown here is derived from an EMBL/GenBank/DDBJ whole genome shotgun (WGS) entry which is preliminary data.</text>
</comment>
<feature type="region of interest" description="Disordered" evidence="1">
    <location>
        <begin position="1"/>
        <end position="78"/>
    </location>
</feature>
<feature type="compositionally biased region" description="Basic and acidic residues" evidence="1">
    <location>
        <begin position="33"/>
        <end position="66"/>
    </location>
</feature>
<dbReference type="EMBL" id="AGNL01001851">
    <property type="protein sequence ID" value="EJK76688.1"/>
    <property type="molecule type" value="Genomic_DNA"/>
</dbReference>
<keyword evidence="3" id="KW-1185">Reference proteome</keyword>
<organism evidence="2 3">
    <name type="scientific">Thalassiosira oceanica</name>
    <name type="common">Marine diatom</name>
    <dbReference type="NCBI Taxonomy" id="159749"/>
    <lineage>
        <taxon>Eukaryota</taxon>
        <taxon>Sar</taxon>
        <taxon>Stramenopiles</taxon>
        <taxon>Ochrophyta</taxon>
        <taxon>Bacillariophyta</taxon>
        <taxon>Coscinodiscophyceae</taxon>
        <taxon>Thalassiosirophycidae</taxon>
        <taxon>Thalassiosirales</taxon>
        <taxon>Thalassiosiraceae</taxon>
        <taxon>Thalassiosira</taxon>
    </lineage>
</organism>
<evidence type="ECO:0000313" key="2">
    <source>
        <dbReference type="EMBL" id="EJK76688.1"/>
    </source>
</evidence>
<feature type="compositionally biased region" description="Basic and acidic residues" evidence="1">
    <location>
        <begin position="136"/>
        <end position="148"/>
    </location>
</feature>
<feature type="non-terminal residue" evidence="2">
    <location>
        <position position="1"/>
    </location>
</feature>
<dbReference type="Proteomes" id="UP000266841">
    <property type="component" value="Unassembled WGS sequence"/>
</dbReference>
<feature type="region of interest" description="Disordered" evidence="1">
    <location>
        <begin position="133"/>
        <end position="173"/>
    </location>
</feature>
<accession>K0TDG6</accession>
<feature type="compositionally biased region" description="Basic residues" evidence="1">
    <location>
        <begin position="149"/>
        <end position="159"/>
    </location>
</feature>
<name>K0TDG6_THAOC</name>
<sequence>DAPSRSRRDHRPALPAERAPPPVGEPARRERRVYRQEEPHGLGTHDEEALDGREGGERGRGERFGEHTGGGGRRGRRSGEFLPLGISTVSFSVEGRWMLNWLFGICDLPSSDLRRLQMPDYAITCMNTFMIGNKNRTADHGGDGLPRGRDRRAHIRRPHPPPAPHGTRGPGLRVESLPIEHSWSRGLHSGKLPHHVLDHNVRGT</sequence>
<dbReference type="AlphaFoldDB" id="K0TDG6"/>
<evidence type="ECO:0000256" key="1">
    <source>
        <dbReference type="SAM" id="MobiDB-lite"/>
    </source>
</evidence>
<protein>
    <submittedName>
        <fullName evidence="2">Uncharacterized protein</fullName>
    </submittedName>
</protein>
<gene>
    <name evidence="2" type="ORF">THAOC_01537</name>
</gene>
<proteinExistence type="predicted"/>